<evidence type="ECO:0000313" key="15">
    <source>
        <dbReference type="Proteomes" id="UP001497480"/>
    </source>
</evidence>
<keyword evidence="4" id="KW-0597">Phosphoprotein</keyword>
<dbReference type="Pfam" id="PF11721">
    <property type="entry name" value="Malectin"/>
    <property type="match status" value="1"/>
</dbReference>
<sequence length="214" mass="23737">MTAHMMLIQMLQNQLGSNTVEQITGFLVVLGKLVKKDFNIAEEAGGVGKAITKGFPTIVTNTTLEIRLYWAGKGTTSLPYRSVYGPLISAISARLLKKEGNLMELVDKRLGSDFNKEEVMVMINVALLCTNVTQTLRPAMSSVVSMLEGRSVVHEVVSESRDVFDEKMEAMRLHYTEIQEHSTISREGPSPASTISTAHLYPVHYGSSYLERRN</sequence>
<proteinExistence type="predicted"/>
<reference evidence="14 15" key="1">
    <citation type="submission" date="2024-03" db="EMBL/GenBank/DDBJ databases">
        <authorList>
            <person name="Martinez-Hernandez J."/>
        </authorList>
    </citation>
    <scope>NUCLEOTIDE SEQUENCE [LARGE SCALE GENOMIC DNA]</scope>
</reference>
<comment type="catalytic activity">
    <reaction evidence="11">
        <text>L-threonyl-[protein] + ATP = O-phospho-L-threonyl-[protein] + ADP + H(+)</text>
        <dbReference type="Rhea" id="RHEA:46608"/>
        <dbReference type="Rhea" id="RHEA-COMP:11060"/>
        <dbReference type="Rhea" id="RHEA-COMP:11605"/>
        <dbReference type="ChEBI" id="CHEBI:15378"/>
        <dbReference type="ChEBI" id="CHEBI:30013"/>
        <dbReference type="ChEBI" id="CHEBI:30616"/>
        <dbReference type="ChEBI" id="CHEBI:61977"/>
        <dbReference type="ChEBI" id="CHEBI:456216"/>
        <dbReference type="EC" id="2.7.11.1"/>
    </reaction>
</comment>
<evidence type="ECO:0000256" key="3">
    <source>
        <dbReference type="ARBA" id="ARBA00022527"/>
    </source>
</evidence>
<dbReference type="Gene3D" id="2.60.120.430">
    <property type="entry name" value="Galactose-binding lectin"/>
    <property type="match status" value="1"/>
</dbReference>
<dbReference type="InterPro" id="IPR051824">
    <property type="entry name" value="LRR_Rcpt-Like_S/T_Kinase"/>
</dbReference>
<keyword evidence="5" id="KW-0808">Transferase</keyword>
<evidence type="ECO:0000256" key="9">
    <source>
        <dbReference type="ARBA" id="ARBA00023170"/>
    </source>
</evidence>
<comment type="subcellular location">
    <subcellularLocation>
        <location evidence="1">Membrane</location>
        <topology evidence="1">Single-pass type I membrane protein</topology>
    </subcellularLocation>
</comment>
<keyword evidence="3" id="KW-0418">Kinase</keyword>
<evidence type="ECO:0000256" key="2">
    <source>
        <dbReference type="ARBA" id="ARBA00012513"/>
    </source>
</evidence>
<dbReference type="GO" id="GO:0004674">
    <property type="term" value="F:protein serine/threonine kinase activity"/>
    <property type="evidence" value="ECO:0007669"/>
    <property type="project" value="UniProtKB-KW"/>
</dbReference>
<gene>
    <name evidence="14" type="ORF">LLUT_LOCUS11753</name>
</gene>
<dbReference type="AlphaFoldDB" id="A0AAV1WN38"/>
<dbReference type="GO" id="GO:0005524">
    <property type="term" value="F:ATP binding"/>
    <property type="evidence" value="ECO:0007669"/>
    <property type="project" value="UniProtKB-KW"/>
</dbReference>
<keyword evidence="9" id="KW-0675">Receptor</keyword>
<keyword evidence="3" id="KW-0723">Serine/threonine-protein kinase</keyword>
<keyword evidence="15" id="KW-1185">Reference proteome</keyword>
<evidence type="ECO:0000313" key="14">
    <source>
        <dbReference type="EMBL" id="CAL0310693.1"/>
    </source>
</evidence>
<evidence type="ECO:0000256" key="8">
    <source>
        <dbReference type="ARBA" id="ARBA00022840"/>
    </source>
</evidence>
<keyword evidence="10" id="KW-0325">Glycoprotein</keyword>
<keyword evidence="7" id="KW-0547">Nucleotide-binding</keyword>
<evidence type="ECO:0000256" key="11">
    <source>
        <dbReference type="ARBA" id="ARBA00047899"/>
    </source>
</evidence>
<evidence type="ECO:0000256" key="6">
    <source>
        <dbReference type="ARBA" id="ARBA00022729"/>
    </source>
</evidence>
<dbReference type="InterPro" id="IPR021720">
    <property type="entry name" value="Malectin_dom"/>
</dbReference>
<evidence type="ECO:0000256" key="1">
    <source>
        <dbReference type="ARBA" id="ARBA00004479"/>
    </source>
</evidence>
<evidence type="ECO:0000256" key="7">
    <source>
        <dbReference type="ARBA" id="ARBA00022741"/>
    </source>
</evidence>
<dbReference type="EMBL" id="CAXHTB010000008">
    <property type="protein sequence ID" value="CAL0310693.1"/>
    <property type="molecule type" value="Genomic_DNA"/>
</dbReference>
<evidence type="ECO:0000256" key="5">
    <source>
        <dbReference type="ARBA" id="ARBA00022679"/>
    </source>
</evidence>
<dbReference type="Proteomes" id="UP001497480">
    <property type="component" value="Unassembled WGS sequence"/>
</dbReference>
<evidence type="ECO:0000256" key="10">
    <source>
        <dbReference type="ARBA" id="ARBA00023180"/>
    </source>
</evidence>
<accession>A0AAV1WN38</accession>
<keyword evidence="8" id="KW-0067">ATP-binding</keyword>
<feature type="domain" description="Malectin" evidence="13">
    <location>
        <begin position="29"/>
        <end position="91"/>
    </location>
</feature>
<name>A0AAV1WN38_LUPLU</name>
<organism evidence="14 15">
    <name type="scientific">Lupinus luteus</name>
    <name type="common">European yellow lupine</name>
    <dbReference type="NCBI Taxonomy" id="3873"/>
    <lineage>
        <taxon>Eukaryota</taxon>
        <taxon>Viridiplantae</taxon>
        <taxon>Streptophyta</taxon>
        <taxon>Embryophyta</taxon>
        <taxon>Tracheophyta</taxon>
        <taxon>Spermatophyta</taxon>
        <taxon>Magnoliopsida</taxon>
        <taxon>eudicotyledons</taxon>
        <taxon>Gunneridae</taxon>
        <taxon>Pentapetalae</taxon>
        <taxon>rosids</taxon>
        <taxon>fabids</taxon>
        <taxon>Fabales</taxon>
        <taxon>Fabaceae</taxon>
        <taxon>Papilionoideae</taxon>
        <taxon>50 kb inversion clade</taxon>
        <taxon>genistoids sensu lato</taxon>
        <taxon>core genistoids</taxon>
        <taxon>Genisteae</taxon>
        <taxon>Lupinus</taxon>
    </lineage>
</organism>
<dbReference type="GO" id="GO:0016020">
    <property type="term" value="C:membrane"/>
    <property type="evidence" value="ECO:0007669"/>
    <property type="project" value="UniProtKB-SubCell"/>
</dbReference>
<evidence type="ECO:0000256" key="4">
    <source>
        <dbReference type="ARBA" id="ARBA00022553"/>
    </source>
</evidence>
<evidence type="ECO:0000259" key="13">
    <source>
        <dbReference type="Pfam" id="PF11721"/>
    </source>
</evidence>
<evidence type="ECO:0000256" key="12">
    <source>
        <dbReference type="ARBA" id="ARBA00048679"/>
    </source>
</evidence>
<protein>
    <recommendedName>
        <fullName evidence="2">non-specific serine/threonine protein kinase</fullName>
        <ecNumber evidence="2">2.7.11.1</ecNumber>
    </recommendedName>
</protein>
<dbReference type="PANTHER" id="PTHR48006">
    <property type="entry name" value="LEUCINE-RICH REPEAT-CONTAINING PROTEIN DDB_G0281931-RELATED"/>
    <property type="match status" value="1"/>
</dbReference>
<comment type="catalytic activity">
    <reaction evidence="12">
        <text>L-seryl-[protein] + ATP = O-phospho-L-seryl-[protein] + ADP + H(+)</text>
        <dbReference type="Rhea" id="RHEA:17989"/>
        <dbReference type="Rhea" id="RHEA-COMP:9863"/>
        <dbReference type="Rhea" id="RHEA-COMP:11604"/>
        <dbReference type="ChEBI" id="CHEBI:15378"/>
        <dbReference type="ChEBI" id="CHEBI:29999"/>
        <dbReference type="ChEBI" id="CHEBI:30616"/>
        <dbReference type="ChEBI" id="CHEBI:83421"/>
        <dbReference type="ChEBI" id="CHEBI:456216"/>
        <dbReference type="EC" id="2.7.11.1"/>
    </reaction>
</comment>
<comment type="caution">
    <text evidence="14">The sequence shown here is derived from an EMBL/GenBank/DDBJ whole genome shotgun (WGS) entry which is preliminary data.</text>
</comment>
<dbReference type="PANTHER" id="PTHR48006:SF81">
    <property type="entry name" value="PROTEIN KINASE DOMAIN-CONTAINING PROTEIN"/>
    <property type="match status" value="1"/>
</dbReference>
<dbReference type="EC" id="2.7.11.1" evidence="2"/>
<keyword evidence="6" id="KW-0732">Signal</keyword>